<name>A6DNC0_9BACT</name>
<comment type="caution">
    <text evidence="1">The sequence shown here is derived from an EMBL/GenBank/DDBJ whole genome shotgun (WGS) entry which is preliminary data.</text>
</comment>
<gene>
    <name evidence="1" type="ORF">LNTAR_06469</name>
</gene>
<dbReference type="EMBL" id="ABCK01000013">
    <property type="protein sequence ID" value="EDM26868.1"/>
    <property type="molecule type" value="Genomic_DNA"/>
</dbReference>
<accession>A6DNC0</accession>
<sequence>MLIGLIFKKVYNGQIKKNYKELCYMVQDKYLTRQTLLIRAQNDDDQYAWDEFITS</sequence>
<dbReference type="Proteomes" id="UP000004947">
    <property type="component" value="Unassembled WGS sequence"/>
</dbReference>
<evidence type="ECO:0000313" key="2">
    <source>
        <dbReference type="Proteomes" id="UP000004947"/>
    </source>
</evidence>
<proteinExistence type="predicted"/>
<dbReference type="AlphaFoldDB" id="A6DNC0"/>
<keyword evidence="2" id="KW-1185">Reference proteome</keyword>
<protein>
    <submittedName>
        <fullName evidence="1">Uncharacterized protein</fullName>
    </submittedName>
</protein>
<evidence type="ECO:0000313" key="1">
    <source>
        <dbReference type="EMBL" id="EDM26868.1"/>
    </source>
</evidence>
<organism evidence="1 2">
    <name type="scientific">Lentisphaera araneosa HTCC2155</name>
    <dbReference type="NCBI Taxonomy" id="313628"/>
    <lineage>
        <taxon>Bacteria</taxon>
        <taxon>Pseudomonadati</taxon>
        <taxon>Lentisphaerota</taxon>
        <taxon>Lentisphaeria</taxon>
        <taxon>Lentisphaerales</taxon>
        <taxon>Lentisphaeraceae</taxon>
        <taxon>Lentisphaera</taxon>
    </lineage>
</organism>
<reference evidence="1 2" key="1">
    <citation type="journal article" date="2010" name="J. Bacteriol.">
        <title>Genome sequence of Lentisphaera araneosa HTCC2155T, the type species of the order Lentisphaerales in the phylum Lentisphaerae.</title>
        <authorList>
            <person name="Thrash J.C."/>
            <person name="Cho J.C."/>
            <person name="Vergin K.L."/>
            <person name="Morris R.M."/>
            <person name="Giovannoni S.J."/>
        </authorList>
    </citation>
    <scope>NUCLEOTIDE SEQUENCE [LARGE SCALE GENOMIC DNA]</scope>
    <source>
        <strain evidence="1 2">HTCC2155</strain>
    </source>
</reference>